<dbReference type="AlphaFoldDB" id="A0A1R4FG79"/>
<dbReference type="EMBL" id="FUIE01000023">
    <property type="protein sequence ID" value="SJM54934.1"/>
    <property type="molecule type" value="Genomic_DNA"/>
</dbReference>
<proteinExistence type="predicted"/>
<evidence type="ECO:0000313" key="1">
    <source>
        <dbReference type="EMBL" id="SJM54934.1"/>
    </source>
</evidence>
<reference evidence="1 2" key="1">
    <citation type="submission" date="2017-02" db="EMBL/GenBank/DDBJ databases">
        <authorList>
            <person name="Peterson S.W."/>
        </authorList>
    </citation>
    <scope>NUCLEOTIDE SEQUENCE [LARGE SCALE GENOMIC DNA]</scope>
    <source>
        <strain evidence="1 2">3F5N</strain>
    </source>
</reference>
<accession>A0A1R4FG79</accession>
<name>A0A1R4FG79_BREDI</name>
<protein>
    <submittedName>
        <fullName evidence="1">Uncharacterized protein</fullName>
    </submittedName>
</protein>
<organism evidence="1 2">
    <name type="scientific">Brevundimonas diminuta 3F5N</name>
    <dbReference type="NCBI Taxonomy" id="1255603"/>
    <lineage>
        <taxon>Bacteria</taxon>
        <taxon>Pseudomonadati</taxon>
        <taxon>Pseudomonadota</taxon>
        <taxon>Alphaproteobacteria</taxon>
        <taxon>Caulobacterales</taxon>
        <taxon>Caulobacteraceae</taxon>
        <taxon>Brevundimonas</taxon>
    </lineage>
</organism>
<dbReference type="Proteomes" id="UP000195766">
    <property type="component" value="Unassembled WGS sequence"/>
</dbReference>
<gene>
    <name evidence="1" type="ORF">FM111_04590</name>
</gene>
<sequence length="377" mass="42489">MAAMTDRAIRNLEHLRRTASTARVLNLLKVYDEHGDSEDWAEHPMFRSPALNRALIIKHRLRRNETDAFPGRRQVATKIVVPIDSTDLKTGGRFIFVNQIGFERAMHEAFGVDPDHLDLKTLRLMDQLPSLDPFLLREQLRRGGVDAAPCYFALSEADLERMQEFVQKEIEPLVTLSIGDGVVAAGSTARMASKILSNAPGDRLDALRLTLKLEPEQYQEGVFCWKGFLYYKWALTSLMADIVHVADEVGTVQPVGPSDQAAKDYITRGRAVLRGRIMKTCEEVSRTLRYYDDAYAGLTREGNPVAFRDFLLEAPALFTRLGDQLGAVQHIVSFWRFRFSPKAPPVGVEELIDIFMDFETGLMGRGSDEFDPRDIAA</sequence>
<evidence type="ECO:0000313" key="2">
    <source>
        <dbReference type="Proteomes" id="UP000195766"/>
    </source>
</evidence>